<dbReference type="SUPFAM" id="SSF53448">
    <property type="entry name" value="Nucleotide-diphospho-sugar transferases"/>
    <property type="match status" value="1"/>
</dbReference>
<comment type="caution">
    <text evidence="1">The sequence shown here is derived from an EMBL/GenBank/DDBJ whole genome shotgun (WGS) entry which is preliminary data.</text>
</comment>
<dbReference type="InterPro" id="IPR029044">
    <property type="entry name" value="Nucleotide-diphossugar_trans"/>
</dbReference>
<accession>A0A934S4Q6</accession>
<dbReference type="RefSeq" id="WP_200269711.1">
    <property type="nucleotide sequence ID" value="NZ_JAENIJ010000011.1"/>
</dbReference>
<proteinExistence type="predicted"/>
<reference evidence="1" key="1">
    <citation type="submission" date="2021-01" db="EMBL/GenBank/DDBJ databases">
        <title>Modified the classification status of verrucomicrobia.</title>
        <authorList>
            <person name="Feng X."/>
        </authorList>
    </citation>
    <scope>NUCLEOTIDE SEQUENCE</scope>
    <source>
        <strain evidence="1">KCTC 22041</strain>
    </source>
</reference>
<keyword evidence="2" id="KW-1185">Reference proteome</keyword>
<sequence length="306" mass="35663">MKPTVFIHTNHKQIAGAIVSQHSLKRASKTPDAFEVKILDINEYPYFSEMDGKSYLRGGKMRPWQFEDLQSFTPSRFMPPELMGYQGKAIVIDPDIFAVADIMDLFNMDMEGKAVRLIHKPRKDGNGFDRKTSVMLMDCEKLKHWKVEESFRSMFRGELDYVDWLSMTQEDDSTVGDLDEVWNSLDVLTPETKMLHTTRRETQPWKTGLPVDFSRGADSNLKIRFMALQRKLFGKEVFGKKYKANPDPRQERLFFALLKECLDNGMMSEELLRSEMKKNHVRHDAFKVMARTKPLPPADKMEEFFN</sequence>
<protein>
    <submittedName>
        <fullName evidence="1">Uncharacterized protein</fullName>
    </submittedName>
</protein>
<dbReference type="AlphaFoldDB" id="A0A934S4Q6"/>
<organism evidence="1 2">
    <name type="scientific">Luteolibacter pohnpeiensis</name>
    <dbReference type="NCBI Taxonomy" id="454153"/>
    <lineage>
        <taxon>Bacteria</taxon>
        <taxon>Pseudomonadati</taxon>
        <taxon>Verrucomicrobiota</taxon>
        <taxon>Verrucomicrobiia</taxon>
        <taxon>Verrucomicrobiales</taxon>
        <taxon>Verrucomicrobiaceae</taxon>
        <taxon>Luteolibacter</taxon>
    </lineage>
</organism>
<gene>
    <name evidence="1" type="ORF">JIN85_08770</name>
</gene>
<evidence type="ECO:0000313" key="1">
    <source>
        <dbReference type="EMBL" id="MBK1882506.1"/>
    </source>
</evidence>
<name>A0A934S4Q6_9BACT</name>
<dbReference type="Proteomes" id="UP000603141">
    <property type="component" value="Unassembled WGS sequence"/>
</dbReference>
<dbReference type="Gene3D" id="3.90.550.10">
    <property type="entry name" value="Spore Coat Polysaccharide Biosynthesis Protein SpsA, Chain A"/>
    <property type="match status" value="1"/>
</dbReference>
<evidence type="ECO:0000313" key="2">
    <source>
        <dbReference type="Proteomes" id="UP000603141"/>
    </source>
</evidence>
<dbReference type="EMBL" id="JAENIJ010000011">
    <property type="protein sequence ID" value="MBK1882506.1"/>
    <property type="molecule type" value="Genomic_DNA"/>
</dbReference>